<dbReference type="NCBIfam" id="TIGR00756">
    <property type="entry name" value="PPR"/>
    <property type="match status" value="4"/>
</dbReference>
<dbReference type="Pfam" id="PF01535">
    <property type="entry name" value="PPR"/>
    <property type="match status" value="2"/>
</dbReference>
<dbReference type="PANTHER" id="PTHR47939:SF5">
    <property type="entry name" value="PENTACOTRIPEPTIDE-REPEAT REGION OF PRORP DOMAIN-CONTAINING PROTEIN"/>
    <property type="match status" value="1"/>
</dbReference>
<evidence type="ECO:0000256" key="1">
    <source>
        <dbReference type="ARBA" id="ARBA00007626"/>
    </source>
</evidence>
<evidence type="ECO:0000256" key="2">
    <source>
        <dbReference type="ARBA" id="ARBA00022737"/>
    </source>
</evidence>
<feature type="repeat" description="PPR" evidence="3">
    <location>
        <begin position="205"/>
        <end position="239"/>
    </location>
</feature>
<reference evidence="5" key="2">
    <citation type="submission" date="2025-08" db="UniProtKB">
        <authorList>
            <consortium name="RefSeq"/>
        </authorList>
    </citation>
    <scope>IDENTIFICATION</scope>
    <source>
        <tissue evidence="5">Leaf</tissue>
    </source>
</reference>
<dbReference type="GeneID" id="110786067"/>
<feature type="repeat" description="PPR" evidence="3">
    <location>
        <begin position="359"/>
        <end position="393"/>
    </location>
</feature>
<comment type="similarity">
    <text evidence="1">Belongs to the PPR family. P subfamily.</text>
</comment>
<sequence>MLPAKTQVYHHLHHHRSPVVKQVLAVLLRDGPFDAATFSASFQWSTQPVSDILRSIPTFFFTPTRSIGRQPNHNRHRAPLKQRDLRQESVKLQNCSLVLGPVAHRDPTRVNHGVLKSTQFFYWVESHGGFTHNEMTVREMAIVLAKANKLYELWNFLREMSRRGDGGLITTMSITCLIKCLGEEGLVNEAMQAFYRMKQFHCKPDVYAYNTVILALCRVGFFVKAKSLLQQMELPGFRCPPDTYTYTIFISSYCKYALQTGCRKAIRRRLWEANHCFRLMLFKGFVPDIVTYNSLIDGCCKTNRIERALVLLEDMIKRGCLPNRVTYDSFIRYYSVVNEIDKAIEMLRRMQGMNHGTPTTSSYTPIIHALCEVGRATEAWEFLVLLVNGGLIPREYTYKLVLDALNCNGNSNLLDEGIRRKIEDGILGRYRQRMKAKPFMNRKGYVLVIEDQ</sequence>
<feature type="repeat" description="PPR" evidence="3">
    <location>
        <begin position="288"/>
        <end position="322"/>
    </location>
</feature>
<accession>A0A9R0JT90</accession>
<dbReference type="Proteomes" id="UP000813463">
    <property type="component" value="Chromosome 3"/>
</dbReference>
<protein>
    <submittedName>
        <fullName evidence="5">Pentatricopeptide repeat-containing protein At1g77405</fullName>
    </submittedName>
</protein>
<keyword evidence="4" id="KW-1185">Reference proteome</keyword>
<dbReference type="KEGG" id="soe:110786067"/>
<proteinExistence type="inferred from homology"/>
<dbReference type="PANTHER" id="PTHR47939">
    <property type="entry name" value="MEMBRANE-ASSOCIATED SALT-INDUCIBLE PROTEIN-LIKE"/>
    <property type="match status" value="1"/>
</dbReference>
<reference evidence="4" key="1">
    <citation type="journal article" date="2021" name="Nat. Commun.">
        <title>Genomic analyses provide insights into spinach domestication and the genetic basis of agronomic traits.</title>
        <authorList>
            <person name="Cai X."/>
            <person name="Sun X."/>
            <person name="Xu C."/>
            <person name="Sun H."/>
            <person name="Wang X."/>
            <person name="Ge C."/>
            <person name="Zhang Z."/>
            <person name="Wang Q."/>
            <person name="Fei Z."/>
            <person name="Jiao C."/>
            <person name="Wang Q."/>
        </authorList>
    </citation>
    <scope>NUCLEOTIDE SEQUENCE [LARGE SCALE GENOMIC DNA]</scope>
    <source>
        <strain evidence="4">cv. Varoflay</strain>
    </source>
</reference>
<dbReference type="AlphaFoldDB" id="A0A9R0JT90"/>
<organism evidence="4 5">
    <name type="scientific">Spinacia oleracea</name>
    <name type="common">Spinach</name>
    <dbReference type="NCBI Taxonomy" id="3562"/>
    <lineage>
        <taxon>Eukaryota</taxon>
        <taxon>Viridiplantae</taxon>
        <taxon>Streptophyta</taxon>
        <taxon>Embryophyta</taxon>
        <taxon>Tracheophyta</taxon>
        <taxon>Spermatophyta</taxon>
        <taxon>Magnoliopsida</taxon>
        <taxon>eudicotyledons</taxon>
        <taxon>Gunneridae</taxon>
        <taxon>Pentapetalae</taxon>
        <taxon>Caryophyllales</taxon>
        <taxon>Chenopodiaceae</taxon>
        <taxon>Chenopodioideae</taxon>
        <taxon>Anserineae</taxon>
        <taxon>Spinacia</taxon>
    </lineage>
</organism>
<dbReference type="InterPro" id="IPR050667">
    <property type="entry name" value="PPR-containing_protein"/>
</dbReference>
<keyword evidence="2" id="KW-0677">Repeat</keyword>
<evidence type="ECO:0000313" key="5">
    <source>
        <dbReference type="RefSeq" id="XP_021846265.2"/>
    </source>
</evidence>
<dbReference type="Pfam" id="PF13041">
    <property type="entry name" value="PPR_2"/>
    <property type="match status" value="2"/>
</dbReference>
<dbReference type="GO" id="GO:0003729">
    <property type="term" value="F:mRNA binding"/>
    <property type="evidence" value="ECO:0000318"/>
    <property type="project" value="GO_Central"/>
</dbReference>
<dbReference type="InterPro" id="IPR011990">
    <property type="entry name" value="TPR-like_helical_dom_sf"/>
</dbReference>
<evidence type="ECO:0000313" key="4">
    <source>
        <dbReference type="Proteomes" id="UP000813463"/>
    </source>
</evidence>
<dbReference type="RefSeq" id="XP_021846265.2">
    <property type="nucleotide sequence ID" value="XM_021990573.2"/>
</dbReference>
<dbReference type="PROSITE" id="PS51375">
    <property type="entry name" value="PPR"/>
    <property type="match status" value="4"/>
</dbReference>
<name>A0A9R0JT90_SPIOL</name>
<dbReference type="Gene3D" id="1.25.40.10">
    <property type="entry name" value="Tetratricopeptide repeat domain"/>
    <property type="match status" value="3"/>
</dbReference>
<feature type="repeat" description="PPR" evidence="3">
    <location>
        <begin position="170"/>
        <end position="204"/>
    </location>
</feature>
<gene>
    <name evidence="5" type="primary">LOC110786067</name>
</gene>
<evidence type="ECO:0000256" key="3">
    <source>
        <dbReference type="PROSITE-ProRule" id="PRU00708"/>
    </source>
</evidence>
<dbReference type="InterPro" id="IPR002885">
    <property type="entry name" value="PPR_rpt"/>
</dbReference>